<evidence type="ECO:0000256" key="1">
    <source>
        <dbReference type="ARBA" id="ARBA00004651"/>
    </source>
</evidence>
<dbReference type="PANTHER" id="PTHR43386">
    <property type="entry name" value="OLIGOPEPTIDE TRANSPORT SYSTEM PERMEASE PROTEIN APPC"/>
    <property type="match status" value="1"/>
</dbReference>
<dbReference type="CDD" id="cd06261">
    <property type="entry name" value="TM_PBP2"/>
    <property type="match status" value="1"/>
</dbReference>
<feature type="transmembrane region" description="Helical" evidence="10">
    <location>
        <begin position="32"/>
        <end position="49"/>
    </location>
</feature>
<dbReference type="SUPFAM" id="SSF161098">
    <property type="entry name" value="MetI-like"/>
    <property type="match status" value="1"/>
</dbReference>
<feature type="transmembrane region" description="Helical" evidence="10">
    <location>
        <begin position="95"/>
        <end position="119"/>
    </location>
</feature>
<evidence type="ECO:0000256" key="4">
    <source>
        <dbReference type="ARBA" id="ARBA00022475"/>
    </source>
</evidence>
<sequence length="292" mass="31898">MKVNTEIKKKQEDYKFESPMIELSRKFLKKKVATVSFFFILFLIILAIFQPTPYDISQTDYSNTLSKPSAEHWFGTDEYGRDIFSRIVYGTKLSLTVAIVGVTVGAVIGSILGLIAGYYRGIPEMIIMRTCDVLLAFPGLLLAIGIVAIIGPGLINVVIAIAIYGIPNFTRIIRSSTLAIKELLYVEASQSIGVSDLRLLFKHIFPGTVPALIVSYTMRLGTAIITAASLSFLGFGASPSNPDWGAMLSSGRNYIGIAPHMLFYPGLAIFLTVLGFNLLGDGLRDTLDPKLD</sequence>
<protein>
    <recommendedName>
        <fullName evidence="9">Glutathione transport system permease protein GsiD</fullName>
    </recommendedName>
</protein>
<keyword evidence="4" id="KW-1003">Cell membrane</keyword>
<evidence type="ECO:0000256" key="6">
    <source>
        <dbReference type="ARBA" id="ARBA00022989"/>
    </source>
</evidence>
<evidence type="ECO:0000256" key="9">
    <source>
        <dbReference type="ARBA" id="ARBA00041106"/>
    </source>
</evidence>
<evidence type="ECO:0000256" key="3">
    <source>
        <dbReference type="ARBA" id="ARBA00022448"/>
    </source>
</evidence>
<evidence type="ECO:0000256" key="10">
    <source>
        <dbReference type="RuleBase" id="RU363032"/>
    </source>
</evidence>
<proteinExistence type="inferred from homology"/>
<dbReference type="PROSITE" id="PS50928">
    <property type="entry name" value="ABC_TM1"/>
    <property type="match status" value="1"/>
</dbReference>
<name>A0A1G5IRP2_9FIRM</name>
<feature type="transmembrane region" description="Helical" evidence="10">
    <location>
        <begin position="140"/>
        <end position="163"/>
    </location>
</feature>
<evidence type="ECO:0000256" key="8">
    <source>
        <dbReference type="ARBA" id="ARBA00037215"/>
    </source>
</evidence>
<dbReference type="InterPro" id="IPR025966">
    <property type="entry name" value="OppC_N"/>
</dbReference>
<dbReference type="Pfam" id="PF00528">
    <property type="entry name" value="BPD_transp_1"/>
    <property type="match status" value="1"/>
</dbReference>
<dbReference type="PANTHER" id="PTHR43386:SF3">
    <property type="entry name" value="GLUTATHIONE TRANSPORT SYSTEM PERMEASE PROTEIN GSID"/>
    <property type="match status" value="1"/>
</dbReference>
<comment type="subcellular location">
    <subcellularLocation>
        <location evidence="1 10">Cell membrane</location>
        <topology evidence="1 10">Multi-pass membrane protein</topology>
    </subcellularLocation>
</comment>
<keyword evidence="6 10" id="KW-1133">Transmembrane helix</keyword>
<dbReference type="RefSeq" id="WP_091543858.1">
    <property type="nucleotide sequence ID" value="NZ_FMUS01000016.1"/>
</dbReference>
<dbReference type="OrthoDB" id="9783218at2"/>
<dbReference type="AlphaFoldDB" id="A0A1G5IRP2"/>
<gene>
    <name evidence="12" type="ORF">SAMN03080606_02486</name>
</gene>
<dbReference type="GO" id="GO:0005886">
    <property type="term" value="C:plasma membrane"/>
    <property type="evidence" value="ECO:0007669"/>
    <property type="project" value="UniProtKB-SubCell"/>
</dbReference>
<evidence type="ECO:0000313" key="12">
    <source>
        <dbReference type="EMBL" id="SCY78785.1"/>
    </source>
</evidence>
<feature type="domain" description="ABC transmembrane type-1" evidence="11">
    <location>
        <begin position="91"/>
        <end position="280"/>
    </location>
</feature>
<dbReference type="GO" id="GO:0071916">
    <property type="term" value="F:dipeptide transmembrane transporter activity"/>
    <property type="evidence" value="ECO:0007669"/>
    <property type="project" value="TreeGrafter"/>
</dbReference>
<evidence type="ECO:0000313" key="13">
    <source>
        <dbReference type="Proteomes" id="UP000198636"/>
    </source>
</evidence>
<feature type="transmembrane region" description="Helical" evidence="10">
    <location>
        <begin position="257"/>
        <end position="280"/>
    </location>
</feature>
<evidence type="ECO:0000256" key="5">
    <source>
        <dbReference type="ARBA" id="ARBA00022692"/>
    </source>
</evidence>
<feature type="transmembrane region" description="Helical" evidence="10">
    <location>
        <begin position="213"/>
        <end position="237"/>
    </location>
</feature>
<keyword evidence="5 10" id="KW-0812">Transmembrane</keyword>
<dbReference type="Pfam" id="PF12911">
    <property type="entry name" value="OppC_N"/>
    <property type="match status" value="1"/>
</dbReference>
<accession>A0A1G5IRP2</accession>
<keyword evidence="7 10" id="KW-0472">Membrane</keyword>
<organism evidence="12 13">
    <name type="scientific">Alkaliphilus peptidifermentans DSM 18978</name>
    <dbReference type="NCBI Taxonomy" id="1120976"/>
    <lineage>
        <taxon>Bacteria</taxon>
        <taxon>Bacillati</taxon>
        <taxon>Bacillota</taxon>
        <taxon>Clostridia</taxon>
        <taxon>Peptostreptococcales</taxon>
        <taxon>Natronincolaceae</taxon>
        <taxon>Alkaliphilus</taxon>
    </lineage>
</organism>
<evidence type="ECO:0000259" key="11">
    <source>
        <dbReference type="PROSITE" id="PS50928"/>
    </source>
</evidence>
<keyword evidence="3 10" id="KW-0813">Transport</keyword>
<keyword evidence="13" id="KW-1185">Reference proteome</keyword>
<dbReference type="InterPro" id="IPR035906">
    <property type="entry name" value="MetI-like_sf"/>
</dbReference>
<comment type="function">
    <text evidence="8">Part of the ABC transporter complex GsiABCD involved in glutathione import. Probably responsible for the translocation of the substrate across the membrane.</text>
</comment>
<dbReference type="Proteomes" id="UP000198636">
    <property type="component" value="Unassembled WGS sequence"/>
</dbReference>
<dbReference type="InterPro" id="IPR000515">
    <property type="entry name" value="MetI-like"/>
</dbReference>
<evidence type="ECO:0000256" key="7">
    <source>
        <dbReference type="ARBA" id="ARBA00023136"/>
    </source>
</evidence>
<dbReference type="Gene3D" id="1.10.3720.10">
    <property type="entry name" value="MetI-like"/>
    <property type="match status" value="1"/>
</dbReference>
<dbReference type="EMBL" id="FMUS01000016">
    <property type="protein sequence ID" value="SCY78785.1"/>
    <property type="molecule type" value="Genomic_DNA"/>
</dbReference>
<dbReference type="InterPro" id="IPR050366">
    <property type="entry name" value="BP-dependent_transpt_permease"/>
</dbReference>
<reference evidence="12 13" key="1">
    <citation type="submission" date="2016-10" db="EMBL/GenBank/DDBJ databases">
        <authorList>
            <person name="de Groot N.N."/>
        </authorList>
    </citation>
    <scope>NUCLEOTIDE SEQUENCE [LARGE SCALE GENOMIC DNA]</scope>
    <source>
        <strain evidence="12 13">DSM 18978</strain>
    </source>
</reference>
<comment type="similarity">
    <text evidence="2 10">Belongs to the binding-protein-dependent transport system permease family.</text>
</comment>
<evidence type="ECO:0000256" key="2">
    <source>
        <dbReference type="ARBA" id="ARBA00009306"/>
    </source>
</evidence>
<dbReference type="STRING" id="1120976.SAMN03080606_02486"/>